<evidence type="ECO:0000256" key="5">
    <source>
        <dbReference type="SAM" id="Phobius"/>
    </source>
</evidence>
<dbReference type="PANTHER" id="PTHR10605:SF56">
    <property type="entry name" value="BIFUNCTIONAL HEPARAN SULFATE N-DEACETYLASE_N-SULFOTRANSFERASE"/>
    <property type="match status" value="1"/>
</dbReference>
<evidence type="ECO:0000256" key="3">
    <source>
        <dbReference type="PIRSR" id="PIRSR637359-1"/>
    </source>
</evidence>
<dbReference type="PaxDb" id="2903-EOD25444"/>
<dbReference type="RefSeq" id="XP_005777873.1">
    <property type="nucleotide sequence ID" value="XM_005777816.1"/>
</dbReference>
<dbReference type="Gene3D" id="3.40.50.300">
    <property type="entry name" value="P-loop containing nucleotide triphosphate hydrolases"/>
    <property type="match status" value="1"/>
</dbReference>
<dbReference type="KEGG" id="ehx:EMIHUDRAFT_237652"/>
<keyword evidence="1" id="KW-0808">Transferase</keyword>
<name>A0A0D3JPK9_EMIH1</name>
<dbReference type="InterPro" id="IPR000863">
    <property type="entry name" value="Sulfotransferase_dom"/>
</dbReference>
<dbReference type="eggNOG" id="KOG3704">
    <property type="taxonomic scope" value="Eukaryota"/>
</dbReference>
<evidence type="ECO:0000259" key="6">
    <source>
        <dbReference type="Pfam" id="PF00685"/>
    </source>
</evidence>
<dbReference type="EnsemblProtists" id="EOD25444">
    <property type="protein sequence ID" value="EOD25444"/>
    <property type="gene ID" value="EMIHUDRAFT_237652"/>
</dbReference>
<feature type="active site" description="For sulfotransferase activity" evidence="3">
    <location>
        <position position="197"/>
    </location>
</feature>
<dbReference type="PANTHER" id="PTHR10605">
    <property type="entry name" value="HEPARAN SULFATE SULFOTRANSFERASE"/>
    <property type="match status" value="1"/>
</dbReference>
<dbReference type="AlphaFoldDB" id="A0A0D3JPK9"/>
<dbReference type="GeneID" id="17271033"/>
<dbReference type="SUPFAM" id="SSF52540">
    <property type="entry name" value="P-loop containing nucleoside triphosphate hydrolases"/>
    <property type="match status" value="1"/>
</dbReference>
<proteinExistence type="predicted"/>
<keyword evidence="2" id="KW-0325">Glycoprotein</keyword>
<reference evidence="8" key="1">
    <citation type="journal article" date="2013" name="Nature">
        <title>Pan genome of the phytoplankton Emiliania underpins its global distribution.</title>
        <authorList>
            <person name="Read B.A."/>
            <person name="Kegel J."/>
            <person name="Klute M.J."/>
            <person name="Kuo A."/>
            <person name="Lefebvre S.C."/>
            <person name="Maumus F."/>
            <person name="Mayer C."/>
            <person name="Miller J."/>
            <person name="Monier A."/>
            <person name="Salamov A."/>
            <person name="Young J."/>
            <person name="Aguilar M."/>
            <person name="Claverie J.M."/>
            <person name="Frickenhaus S."/>
            <person name="Gonzalez K."/>
            <person name="Herman E.K."/>
            <person name="Lin Y.C."/>
            <person name="Napier J."/>
            <person name="Ogata H."/>
            <person name="Sarno A.F."/>
            <person name="Shmutz J."/>
            <person name="Schroeder D."/>
            <person name="de Vargas C."/>
            <person name="Verret F."/>
            <person name="von Dassow P."/>
            <person name="Valentin K."/>
            <person name="Van de Peer Y."/>
            <person name="Wheeler G."/>
            <person name="Dacks J.B."/>
            <person name="Delwiche C.F."/>
            <person name="Dyhrman S.T."/>
            <person name="Glockner G."/>
            <person name="John U."/>
            <person name="Richards T."/>
            <person name="Worden A.Z."/>
            <person name="Zhang X."/>
            <person name="Grigoriev I.V."/>
            <person name="Allen A.E."/>
            <person name="Bidle K."/>
            <person name="Borodovsky M."/>
            <person name="Bowler C."/>
            <person name="Brownlee C."/>
            <person name="Cock J.M."/>
            <person name="Elias M."/>
            <person name="Gladyshev V.N."/>
            <person name="Groth M."/>
            <person name="Guda C."/>
            <person name="Hadaegh A."/>
            <person name="Iglesias-Rodriguez M.D."/>
            <person name="Jenkins J."/>
            <person name="Jones B.M."/>
            <person name="Lawson T."/>
            <person name="Leese F."/>
            <person name="Lindquist E."/>
            <person name="Lobanov A."/>
            <person name="Lomsadze A."/>
            <person name="Malik S.B."/>
            <person name="Marsh M.E."/>
            <person name="Mackinder L."/>
            <person name="Mock T."/>
            <person name="Mueller-Roeber B."/>
            <person name="Pagarete A."/>
            <person name="Parker M."/>
            <person name="Probert I."/>
            <person name="Quesneville H."/>
            <person name="Raines C."/>
            <person name="Rensing S.A."/>
            <person name="Riano-Pachon D.M."/>
            <person name="Richier S."/>
            <person name="Rokitta S."/>
            <person name="Shiraiwa Y."/>
            <person name="Soanes D.M."/>
            <person name="van der Giezen M."/>
            <person name="Wahlund T.M."/>
            <person name="Williams B."/>
            <person name="Wilson W."/>
            <person name="Wolfe G."/>
            <person name="Wurch L.L."/>
        </authorList>
    </citation>
    <scope>NUCLEOTIDE SEQUENCE</scope>
</reference>
<sequence>MYRSPRLPHITRAQGIDEWKTPSPFRKIERKGESNLVDRSNTTKNLTPFDPNGFAALLGTDADKEDLAGVGSGDASGAVQETEPTSTRSGFRFGKFCSTKLLCVFFSVVIGLGCSAVALSSYGSAGVSELLDAVSVPDAVAIPVLDLSNTTPKNEFSPFADGYMRPEVPVPKVDVCGINGNARTVGFPDIFIGGGMKSGTTSRFEWLQAHPEVAKQETKETHFFTTNRTAREAVDFLTRQLSWQHLCKSRFKLASLEATAGGADFPLQYRAANPALRAVLVLREPLTRTISELQHRATSYFRGDRPECLRRLFLQQCLHDLKTFSGFKTSHYGAIVQQWLHSFPRDQLMVARFEDMVARPATFYADMLRFAGLSPFDPGLGFFRAANSGRSSEERPYNMTTAGFSSLVNDFGSDMTLLNSLMQGDFEVTQVGLQSKCKSLINALEKQGTFNTVYMKGPGWLCEGDTCIDTLYCSSNRTAGGKSYHRAKSMAKSSGNTFTYEYLLRNASLSSTKFLAGQMGSAHNLWMRPKNSSTTYLQYCPKRVLELQDTIDLYLYLNPEARPASVSLLHFDKLELMRRASRELTDIDTLFFVNHFDRSRSCNGTCCGAAERRVVDFSKTTPEIEFKPTLETKRGPLFAPFNPDTPTGPSEFSIPTEAVLFGDYGSFALRVVNESQISVTHDTGLRIYAGPLPLNQQSILRAW</sequence>
<dbReference type="HOGENOM" id="CLU_392541_0_0_1"/>
<dbReference type="InterPro" id="IPR037359">
    <property type="entry name" value="NST/OST"/>
</dbReference>
<feature type="binding site" evidence="4">
    <location>
        <position position="283"/>
    </location>
    <ligand>
        <name>3'-phosphoadenylyl sulfate</name>
        <dbReference type="ChEBI" id="CHEBI:58339"/>
    </ligand>
</feature>
<reference evidence="7" key="2">
    <citation type="submission" date="2024-10" db="UniProtKB">
        <authorList>
            <consortium name="EnsemblProtists"/>
        </authorList>
    </citation>
    <scope>IDENTIFICATION</scope>
</reference>
<evidence type="ECO:0000256" key="4">
    <source>
        <dbReference type="PIRSR" id="PIRSR637359-2"/>
    </source>
</evidence>
<dbReference type="Proteomes" id="UP000013827">
    <property type="component" value="Unassembled WGS sequence"/>
</dbReference>
<evidence type="ECO:0000313" key="7">
    <source>
        <dbReference type="EnsemblProtists" id="EOD25444"/>
    </source>
</evidence>
<protein>
    <recommendedName>
        <fullName evidence="6">Sulfotransferase domain-containing protein</fullName>
    </recommendedName>
</protein>
<evidence type="ECO:0000256" key="2">
    <source>
        <dbReference type="ARBA" id="ARBA00023180"/>
    </source>
</evidence>
<evidence type="ECO:0000256" key="1">
    <source>
        <dbReference type="ARBA" id="ARBA00022679"/>
    </source>
</evidence>
<dbReference type="GO" id="GO:0008146">
    <property type="term" value="F:sulfotransferase activity"/>
    <property type="evidence" value="ECO:0007669"/>
    <property type="project" value="InterPro"/>
</dbReference>
<dbReference type="InterPro" id="IPR027417">
    <property type="entry name" value="P-loop_NTPase"/>
</dbReference>
<feature type="transmembrane region" description="Helical" evidence="5">
    <location>
        <begin position="101"/>
        <end position="122"/>
    </location>
</feature>
<keyword evidence="5" id="KW-0472">Membrane</keyword>
<accession>A0A0D3JPK9</accession>
<feature type="binding site" evidence="4">
    <location>
        <position position="291"/>
    </location>
    <ligand>
        <name>3'-phosphoadenylyl sulfate</name>
        <dbReference type="ChEBI" id="CHEBI:58339"/>
    </ligand>
</feature>
<keyword evidence="5" id="KW-1133">Transmembrane helix</keyword>
<keyword evidence="8" id="KW-1185">Reference proteome</keyword>
<dbReference type="Pfam" id="PF00685">
    <property type="entry name" value="Sulfotransfer_1"/>
    <property type="match status" value="1"/>
</dbReference>
<organism evidence="7 8">
    <name type="scientific">Emiliania huxleyi (strain CCMP1516)</name>
    <dbReference type="NCBI Taxonomy" id="280463"/>
    <lineage>
        <taxon>Eukaryota</taxon>
        <taxon>Haptista</taxon>
        <taxon>Haptophyta</taxon>
        <taxon>Prymnesiophyceae</taxon>
        <taxon>Isochrysidales</taxon>
        <taxon>Noelaerhabdaceae</taxon>
        <taxon>Emiliania</taxon>
    </lineage>
</organism>
<evidence type="ECO:0000313" key="8">
    <source>
        <dbReference type="Proteomes" id="UP000013827"/>
    </source>
</evidence>
<feature type="domain" description="Sulfotransferase" evidence="6">
    <location>
        <begin position="188"/>
        <end position="374"/>
    </location>
</feature>
<keyword evidence="5" id="KW-0812">Transmembrane</keyword>